<gene>
    <name evidence="1" type="ORF">P9271_05155</name>
</gene>
<evidence type="ECO:0008006" key="3">
    <source>
        <dbReference type="Google" id="ProtNLM"/>
    </source>
</evidence>
<sequence>MNYIKLFAALIVCALLTGCLYPEERLAQNSVPYDDQIVSVQNAVDRFQEESGGLLPIKTRDMETPIYQKYPIDFNKLAPKYMAEPPGTSFENGGIYLYVLVNVEEDPTVKLIDLRISEKIRDLNLRLNVYRQSNGYPPYKEQITGGVYTLDYKELGYEQEPTVQSPYSGEFLPLVIDADLSIYVDYRLDLYKKLSEKEHSYKHGEDIRSILVNDSPFVPVYSLPYTVDKKNEPIFMADSK</sequence>
<comment type="caution">
    <text evidence="1">The sequence shown here is derived from an EMBL/GenBank/DDBJ whole genome shotgun (WGS) entry which is preliminary data.</text>
</comment>
<dbReference type="RefSeq" id="WP_328014958.1">
    <property type="nucleotide sequence ID" value="NZ_JARTFS010000005.1"/>
</dbReference>
<organism evidence="1 2">
    <name type="scientific">Metabacillus fastidiosus</name>
    <dbReference type="NCBI Taxonomy" id="1458"/>
    <lineage>
        <taxon>Bacteria</taxon>
        <taxon>Bacillati</taxon>
        <taxon>Bacillota</taxon>
        <taxon>Bacilli</taxon>
        <taxon>Bacillales</taxon>
        <taxon>Bacillaceae</taxon>
        <taxon>Metabacillus</taxon>
    </lineage>
</organism>
<keyword evidence="2" id="KW-1185">Reference proteome</keyword>
<evidence type="ECO:0000313" key="2">
    <source>
        <dbReference type="Proteomes" id="UP001342826"/>
    </source>
</evidence>
<accession>A0ABU6NU92</accession>
<dbReference type="Proteomes" id="UP001342826">
    <property type="component" value="Unassembled WGS sequence"/>
</dbReference>
<protein>
    <recommendedName>
        <fullName evidence="3">YphF</fullName>
    </recommendedName>
</protein>
<dbReference type="PROSITE" id="PS51257">
    <property type="entry name" value="PROKAR_LIPOPROTEIN"/>
    <property type="match status" value="1"/>
</dbReference>
<name>A0ABU6NU92_9BACI</name>
<evidence type="ECO:0000313" key="1">
    <source>
        <dbReference type="EMBL" id="MED4400717.1"/>
    </source>
</evidence>
<proteinExistence type="predicted"/>
<dbReference type="EMBL" id="JARTFS010000005">
    <property type="protein sequence ID" value="MED4400717.1"/>
    <property type="molecule type" value="Genomic_DNA"/>
</dbReference>
<reference evidence="1 2" key="1">
    <citation type="submission" date="2023-03" db="EMBL/GenBank/DDBJ databases">
        <title>Bacillus Genome Sequencing.</title>
        <authorList>
            <person name="Dunlap C."/>
        </authorList>
    </citation>
    <scope>NUCLEOTIDE SEQUENCE [LARGE SCALE GENOMIC DNA]</scope>
    <source>
        <strain evidence="1 2">NRS-1717</strain>
    </source>
</reference>